<dbReference type="PROSITE" id="PS50893">
    <property type="entry name" value="ABC_TRANSPORTER_2"/>
    <property type="match status" value="1"/>
</dbReference>
<sequence length="250" mass="27168">MALIKLDHVTKYYRERLALSDVSLSFEPSEWVYVTGPSGAGKSTLLRLLSLSERPSRGRVEAESGLRKAIGMLGQEFRLLNDRNVYENIALACRISGVWDKEEIKERVTPLLDEMGLRGHEDLFPGQLSAGEKQRVALARALVRHPRILIADEPTGNLDPTGAAQIFSLMRQYRDRETLVVVATHAEDWTVRHPGRVIRLEQGVVRSDQARAATDGPAAASATSAPALAPGATPDVPPPLPPTADPGGGI</sequence>
<feature type="compositionally biased region" description="Pro residues" evidence="3">
    <location>
        <begin position="235"/>
        <end position="244"/>
    </location>
</feature>
<accession>A0A538TDZ9</accession>
<dbReference type="EMBL" id="VBOV01000013">
    <property type="protein sequence ID" value="TMQ61875.1"/>
    <property type="molecule type" value="Genomic_DNA"/>
</dbReference>
<dbReference type="InterPro" id="IPR003439">
    <property type="entry name" value="ABC_transporter-like_ATP-bd"/>
</dbReference>
<evidence type="ECO:0000256" key="2">
    <source>
        <dbReference type="ARBA" id="ARBA00022840"/>
    </source>
</evidence>
<comment type="caution">
    <text evidence="5">The sequence shown here is derived from an EMBL/GenBank/DDBJ whole genome shotgun (WGS) entry which is preliminary data.</text>
</comment>
<evidence type="ECO:0000256" key="1">
    <source>
        <dbReference type="ARBA" id="ARBA00022741"/>
    </source>
</evidence>
<keyword evidence="2 5" id="KW-0067">ATP-binding</keyword>
<dbReference type="PANTHER" id="PTHR24220">
    <property type="entry name" value="IMPORT ATP-BINDING PROTEIN"/>
    <property type="match status" value="1"/>
</dbReference>
<protein>
    <submittedName>
        <fullName evidence="5">ATP-binding cassette domain-containing protein</fullName>
    </submittedName>
</protein>
<dbReference type="InterPro" id="IPR003593">
    <property type="entry name" value="AAA+_ATPase"/>
</dbReference>
<feature type="domain" description="ABC transporter" evidence="4">
    <location>
        <begin position="4"/>
        <end position="227"/>
    </location>
</feature>
<dbReference type="PROSITE" id="PS00211">
    <property type="entry name" value="ABC_TRANSPORTER_1"/>
    <property type="match status" value="1"/>
</dbReference>
<evidence type="ECO:0000256" key="3">
    <source>
        <dbReference type="SAM" id="MobiDB-lite"/>
    </source>
</evidence>
<dbReference type="AlphaFoldDB" id="A0A538TDZ9"/>
<dbReference type="GO" id="GO:0005886">
    <property type="term" value="C:plasma membrane"/>
    <property type="evidence" value="ECO:0007669"/>
    <property type="project" value="TreeGrafter"/>
</dbReference>
<organism evidence="5 6">
    <name type="scientific">Eiseniibacteriota bacterium</name>
    <dbReference type="NCBI Taxonomy" id="2212470"/>
    <lineage>
        <taxon>Bacteria</taxon>
        <taxon>Candidatus Eiseniibacteriota</taxon>
    </lineage>
</organism>
<dbReference type="SMART" id="SM00382">
    <property type="entry name" value="AAA"/>
    <property type="match status" value="1"/>
</dbReference>
<dbReference type="Proteomes" id="UP000320913">
    <property type="component" value="Unassembled WGS sequence"/>
</dbReference>
<evidence type="ECO:0000313" key="6">
    <source>
        <dbReference type="Proteomes" id="UP000320913"/>
    </source>
</evidence>
<feature type="compositionally biased region" description="Low complexity" evidence="3">
    <location>
        <begin position="210"/>
        <end position="234"/>
    </location>
</feature>
<name>A0A538TDZ9_UNCEI</name>
<dbReference type="Gene3D" id="3.40.50.300">
    <property type="entry name" value="P-loop containing nucleotide triphosphate hydrolases"/>
    <property type="match status" value="1"/>
</dbReference>
<dbReference type="GO" id="GO:0016887">
    <property type="term" value="F:ATP hydrolysis activity"/>
    <property type="evidence" value="ECO:0007669"/>
    <property type="project" value="InterPro"/>
</dbReference>
<evidence type="ECO:0000313" key="5">
    <source>
        <dbReference type="EMBL" id="TMQ61875.1"/>
    </source>
</evidence>
<evidence type="ECO:0000259" key="4">
    <source>
        <dbReference type="PROSITE" id="PS50893"/>
    </source>
</evidence>
<dbReference type="GO" id="GO:0022857">
    <property type="term" value="F:transmembrane transporter activity"/>
    <property type="evidence" value="ECO:0007669"/>
    <property type="project" value="TreeGrafter"/>
</dbReference>
<proteinExistence type="predicted"/>
<keyword evidence="1" id="KW-0547">Nucleotide-binding</keyword>
<dbReference type="GO" id="GO:0005524">
    <property type="term" value="F:ATP binding"/>
    <property type="evidence" value="ECO:0007669"/>
    <property type="project" value="UniProtKB-KW"/>
</dbReference>
<dbReference type="InterPro" id="IPR017871">
    <property type="entry name" value="ABC_transporter-like_CS"/>
</dbReference>
<reference evidence="5 6" key="1">
    <citation type="journal article" date="2019" name="Nat. Microbiol.">
        <title>Mediterranean grassland soil C-N compound turnover is dependent on rainfall and depth, and is mediated by genomically divergent microorganisms.</title>
        <authorList>
            <person name="Diamond S."/>
            <person name="Andeer P.F."/>
            <person name="Li Z."/>
            <person name="Crits-Christoph A."/>
            <person name="Burstein D."/>
            <person name="Anantharaman K."/>
            <person name="Lane K.R."/>
            <person name="Thomas B.C."/>
            <person name="Pan C."/>
            <person name="Northen T.R."/>
            <person name="Banfield J.F."/>
        </authorList>
    </citation>
    <scope>NUCLEOTIDE SEQUENCE [LARGE SCALE GENOMIC DNA]</scope>
    <source>
        <strain evidence="5">WS_5</strain>
    </source>
</reference>
<dbReference type="InterPro" id="IPR015854">
    <property type="entry name" value="ABC_transpr_LolD-like"/>
</dbReference>
<dbReference type="InterPro" id="IPR027417">
    <property type="entry name" value="P-loop_NTPase"/>
</dbReference>
<dbReference type="Pfam" id="PF00005">
    <property type="entry name" value="ABC_tran"/>
    <property type="match status" value="1"/>
</dbReference>
<gene>
    <name evidence="5" type="ORF">E6K75_00645</name>
</gene>
<dbReference type="SUPFAM" id="SSF52540">
    <property type="entry name" value="P-loop containing nucleoside triphosphate hydrolases"/>
    <property type="match status" value="1"/>
</dbReference>
<feature type="region of interest" description="Disordered" evidence="3">
    <location>
        <begin position="207"/>
        <end position="250"/>
    </location>
</feature>
<dbReference type="PANTHER" id="PTHR24220:SF470">
    <property type="entry name" value="CELL DIVISION ATP-BINDING PROTEIN FTSE"/>
    <property type="match status" value="1"/>
</dbReference>